<dbReference type="InterPro" id="IPR015424">
    <property type="entry name" value="PyrdxlP-dep_Trfase"/>
</dbReference>
<dbReference type="InterPro" id="IPR000192">
    <property type="entry name" value="Aminotrans_V_dom"/>
</dbReference>
<dbReference type="AlphaFoldDB" id="A0A017RWZ4"/>
<evidence type="ECO:0000313" key="2">
    <source>
        <dbReference type="EMBL" id="EYE88450.1"/>
    </source>
</evidence>
<keyword evidence="3" id="KW-1185">Reference proteome</keyword>
<organism evidence="2 3">
    <name type="scientific">Fervidicella metallireducens AeB</name>
    <dbReference type="NCBI Taxonomy" id="1403537"/>
    <lineage>
        <taxon>Bacteria</taxon>
        <taxon>Bacillati</taxon>
        <taxon>Bacillota</taxon>
        <taxon>Clostridia</taxon>
        <taxon>Eubacteriales</taxon>
        <taxon>Clostridiaceae</taxon>
        <taxon>Fervidicella</taxon>
    </lineage>
</organism>
<dbReference type="STRING" id="1403537.Q428_07660"/>
<proteinExistence type="predicted"/>
<evidence type="ECO:0000313" key="3">
    <source>
        <dbReference type="Proteomes" id="UP000019681"/>
    </source>
</evidence>
<protein>
    <recommendedName>
        <fullName evidence="1">Aminotransferase class V domain-containing protein</fullName>
    </recommendedName>
</protein>
<dbReference type="InterPro" id="IPR015422">
    <property type="entry name" value="PyrdxlP-dep_Trfase_small"/>
</dbReference>
<reference evidence="2 3" key="1">
    <citation type="journal article" date="2014" name="Genome Announc.">
        <title>Draft Genome Sequence of Fervidicella metallireducens Strain AeBT, an Iron-Reducing Thermoanaerobe from the Great Artesian Basin.</title>
        <authorList>
            <person name="Patel B.K."/>
        </authorList>
    </citation>
    <scope>NUCLEOTIDE SEQUENCE [LARGE SCALE GENOMIC DNA]</scope>
    <source>
        <strain evidence="2 3">AeB</strain>
    </source>
</reference>
<dbReference type="Gene3D" id="3.90.1150.10">
    <property type="entry name" value="Aspartate Aminotransferase, domain 1"/>
    <property type="match status" value="1"/>
</dbReference>
<sequence length="122" mass="13868">MEFIQKIGIKAIKDKEMYLTSRFIGELQNISELNIIGLKSIEGRTSVVSLDFKNLDNSEVAFILERDFGIMTRVGLHCAPLAHKTLNTYPKGTVRFSIGYFNTLDEIIYTVDSIHKTINLLK</sequence>
<gene>
    <name evidence="2" type="ORF">Q428_07660</name>
</gene>
<dbReference type="EMBL" id="AZQP01000020">
    <property type="protein sequence ID" value="EYE88450.1"/>
    <property type="molecule type" value="Genomic_DNA"/>
</dbReference>
<dbReference type="PANTHER" id="PTHR43586">
    <property type="entry name" value="CYSTEINE DESULFURASE"/>
    <property type="match status" value="1"/>
</dbReference>
<name>A0A017RWZ4_9CLOT</name>
<dbReference type="PANTHER" id="PTHR43586:SF4">
    <property type="entry name" value="ISOPENICILLIN N EPIMERASE"/>
    <property type="match status" value="1"/>
</dbReference>
<accession>A0A017RWZ4</accession>
<comment type="caution">
    <text evidence="2">The sequence shown here is derived from an EMBL/GenBank/DDBJ whole genome shotgun (WGS) entry which is preliminary data.</text>
</comment>
<dbReference type="Pfam" id="PF00266">
    <property type="entry name" value="Aminotran_5"/>
    <property type="match status" value="1"/>
</dbReference>
<feature type="domain" description="Aminotransferase class V" evidence="1">
    <location>
        <begin position="2"/>
        <end position="107"/>
    </location>
</feature>
<dbReference type="Proteomes" id="UP000019681">
    <property type="component" value="Unassembled WGS sequence"/>
</dbReference>
<evidence type="ECO:0000259" key="1">
    <source>
        <dbReference type="Pfam" id="PF00266"/>
    </source>
</evidence>
<dbReference type="SUPFAM" id="SSF53383">
    <property type="entry name" value="PLP-dependent transferases"/>
    <property type="match status" value="1"/>
</dbReference>